<evidence type="ECO:0000313" key="8">
    <source>
        <dbReference type="EMBL" id="EEA84382.1"/>
    </source>
</evidence>
<organism evidence="8 9">
    <name type="scientific">Peptacetobacter hiranonis (strain DSM 13275 / JCM 10541 / KCTC 15199 / TO-931)</name>
    <name type="common">Clostridium hiranonis</name>
    <dbReference type="NCBI Taxonomy" id="500633"/>
    <lineage>
        <taxon>Bacteria</taxon>
        <taxon>Bacillati</taxon>
        <taxon>Bacillota</taxon>
        <taxon>Clostridia</taxon>
        <taxon>Peptostreptococcales</taxon>
        <taxon>Peptostreptococcaceae</taxon>
        <taxon>Peptacetobacter</taxon>
    </lineage>
</organism>
<dbReference type="CDD" id="cd05399">
    <property type="entry name" value="NT_Rel-Spo_like"/>
    <property type="match status" value="1"/>
</dbReference>
<dbReference type="CDD" id="cd00077">
    <property type="entry name" value="HDc"/>
    <property type="match status" value="1"/>
</dbReference>
<evidence type="ECO:0000256" key="2">
    <source>
        <dbReference type="ARBA" id="ARBA00013251"/>
    </source>
</evidence>
<dbReference type="Gene3D" id="3.30.460.10">
    <property type="entry name" value="Beta Polymerase, domain 2"/>
    <property type="match status" value="1"/>
</dbReference>
<evidence type="ECO:0000259" key="6">
    <source>
        <dbReference type="PROSITE" id="PS51831"/>
    </source>
</evidence>
<dbReference type="InterPro" id="IPR012675">
    <property type="entry name" value="Beta-grasp_dom_sf"/>
</dbReference>
<dbReference type="GO" id="GO:0008728">
    <property type="term" value="F:GTP diphosphokinase activity"/>
    <property type="evidence" value="ECO:0007669"/>
    <property type="project" value="UniProtKB-EC"/>
</dbReference>
<dbReference type="FunFam" id="3.10.20.30:FF:000002">
    <property type="entry name" value="GTP pyrophosphokinase (RelA/SpoT)"/>
    <property type="match status" value="1"/>
</dbReference>
<dbReference type="UniPathway" id="UPA00908">
    <property type="reaction ID" value="UER00884"/>
</dbReference>
<dbReference type="Pfam" id="PF13328">
    <property type="entry name" value="HD_4"/>
    <property type="match status" value="1"/>
</dbReference>
<dbReference type="FunFam" id="1.10.3210.10:FF:000001">
    <property type="entry name" value="GTP pyrophosphokinase RelA"/>
    <property type="match status" value="1"/>
</dbReference>
<gene>
    <name evidence="8" type="ORF">CLOHIR_02005</name>
</gene>
<dbReference type="PANTHER" id="PTHR21262">
    <property type="entry name" value="GUANOSINE-3',5'-BIS DIPHOSPHATE 3'-PYROPHOSPHOHYDROLASE"/>
    <property type="match status" value="1"/>
</dbReference>
<dbReference type="Gene3D" id="1.10.3210.10">
    <property type="entry name" value="Hypothetical protein af1432"/>
    <property type="match status" value="1"/>
</dbReference>
<dbReference type="SMART" id="SM00471">
    <property type="entry name" value="HDc"/>
    <property type="match status" value="1"/>
</dbReference>
<name>B6G1J8_PEPHT</name>
<dbReference type="InterPro" id="IPR045865">
    <property type="entry name" value="ACT-like_dom_sf"/>
</dbReference>
<dbReference type="HOGENOM" id="CLU_012300_3_0_9"/>
<dbReference type="PROSITE" id="PS51831">
    <property type="entry name" value="HD"/>
    <property type="match status" value="1"/>
</dbReference>
<reference evidence="8 9" key="1">
    <citation type="submission" date="2008-09" db="EMBL/GenBank/DDBJ databases">
        <authorList>
            <person name="Fulton L."/>
            <person name="Clifton S."/>
            <person name="Fulton B."/>
            <person name="Xu J."/>
            <person name="Minx P."/>
            <person name="Pepin K.H."/>
            <person name="Johnson M."/>
            <person name="Thiruvilangam P."/>
            <person name="Bhonagiri V."/>
            <person name="Nash W.E."/>
            <person name="Mardis E.R."/>
            <person name="Wilson R.K."/>
        </authorList>
    </citation>
    <scope>NUCLEOTIDE SEQUENCE [LARGE SCALE GENOMIC DNA]</scope>
    <source>
        <strain evidence="8 9">DSM 13275</strain>
    </source>
</reference>
<dbReference type="AlphaFoldDB" id="B6G1J8"/>
<comment type="pathway">
    <text evidence="1">Purine metabolism; ppGpp biosynthesis; ppGpp from GTP: step 1/2.</text>
</comment>
<comment type="caution">
    <text evidence="8">The sequence shown here is derived from an EMBL/GenBank/DDBJ whole genome shotgun (WGS) entry which is preliminary data.</text>
</comment>
<dbReference type="SMART" id="SM00954">
    <property type="entry name" value="RelA_SpoT"/>
    <property type="match status" value="1"/>
</dbReference>
<evidence type="ECO:0000256" key="4">
    <source>
        <dbReference type="RuleBase" id="RU003847"/>
    </source>
</evidence>
<comment type="function">
    <text evidence="4">In eubacteria ppGpp (guanosine 3'-diphosphate 5'-diphosphate) is a mediator of the stringent response that coordinates a variety of cellular activities in response to changes in nutritional abundance.</text>
</comment>
<dbReference type="RefSeq" id="WP_006440867.1">
    <property type="nucleotide sequence ID" value="NZ_DS995359.1"/>
</dbReference>
<dbReference type="EC" id="2.7.6.5" evidence="2"/>
<dbReference type="CDD" id="cd04876">
    <property type="entry name" value="ACT_RelA-SpoT"/>
    <property type="match status" value="1"/>
</dbReference>
<dbReference type="FunFam" id="3.30.460.10:FF:000001">
    <property type="entry name" value="GTP pyrophosphokinase RelA"/>
    <property type="match status" value="1"/>
</dbReference>
<dbReference type="Proteomes" id="UP000003178">
    <property type="component" value="Unassembled WGS sequence"/>
</dbReference>
<dbReference type="OrthoDB" id="9805041at2"/>
<feature type="domain" description="ACT" evidence="5">
    <location>
        <begin position="697"/>
        <end position="768"/>
    </location>
</feature>
<accession>B6G1J8</accession>
<dbReference type="Pfam" id="PF19296">
    <property type="entry name" value="RelA_AH_RIS"/>
    <property type="match status" value="1"/>
</dbReference>
<dbReference type="InterPro" id="IPR033655">
    <property type="entry name" value="TGS_RelA/SpoT"/>
</dbReference>
<dbReference type="Pfam" id="PF04607">
    <property type="entry name" value="RelA_SpoT"/>
    <property type="match status" value="1"/>
</dbReference>
<feature type="domain" description="HD" evidence="6">
    <location>
        <begin position="77"/>
        <end position="176"/>
    </location>
</feature>
<evidence type="ECO:0000259" key="7">
    <source>
        <dbReference type="PROSITE" id="PS51880"/>
    </source>
</evidence>
<dbReference type="InterPro" id="IPR002912">
    <property type="entry name" value="ACT_dom"/>
</dbReference>
<dbReference type="InterPro" id="IPR004811">
    <property type="entry name" value="RelA/Spo_fam"/>
</dbReference>
<dbReference type="PROSITE" id="PS51671">
    <property type="entry name" value="ACT"/>
    <property type="match status" value="1"/>
</dbReference>
<evidence type="ECO:0000259" key="5">
    <source>
        <dbReference type="PROSITE" id="PS51671"/>
    </source>
</evidence>
<sequence length="771" mass="88326">MQGKKKLEGIKLKDAERNERTLEVLADTSVESDKELIEILDKVKSYAPNGDLDTIMKAYKLAKYAHRDQKRKSGEPYFIHPLAVANIICDMQLDIETVSGGLLHDVVEDTEYTYEDIESIFNKEIADLVDGVTKLGKIKYRSKEETQSENLRKMFLAMAKDIRVILIKLADRLHNMRTLNYMDPEKAKYKATETLEIYGGIAHRLGISKIKWELEDLALRYIDHDGYYELVEKVSMKRSQREENIAKIVNCLQEKFAEMEIPCDVYGRPKHFYSIYRKMKNKNKSFEEIFDLTAVRVLVDTVKDCYAVLGVVHTLWKPIPGRFKDYIAMPKPNMYQSLHTTVVGPDGEPLEIQIRTHEMHNIAEYGIAAHWKYKEGISNSKEDKIEEKLQWLRQMMEWEKDLKDPHEFLDALKEDVFSSQVYVFTPQGDVIELPAESTPIDFAYRVHTNIGNKCVGAKVDGRMVTLDYKLQNGNIVEILTSSNSPGPSRDWLGIVKTPNAKSRIRQFFKKERREENIERGNAILEREFKKHGLPTTKDSVIDKNMLIIAKKFNQPNVEDLIATVGYGGIMASQVVTKLKELYTREIRQAMKEKKASISEDIEKHNISDAEYSKKRKKTPSQGIIVEGLDNILVRFAKCCNPLPGDEIVGYITKGRGVAVHRADCVNVNPDDEFFKKRMIKVSWDGAGKDSNSTFEAEIQIKVVDRRGIVNEITHIVANEKIGLNGINARKGKDSEVTINLLVEVDGTEQLDYIMNKIKSVPGVERIYRMTN</sequence>
<dbReference type="Gene3D" id="3.30.70.260">
    <property type="match status" value="1"/>
</dbReference>
<comment type="similarity">
    <text evidence="4">Belongs to the relA/spoT family.</text>
</comment>
<dbReference type="InterPro" id="IPR045600">
    <property type="entry name" value="RelA/SpoT_AH_RIS"/>
</dbReference>
<dbReference type="EMBL" id="ABWP01000074">
    <property type="protein sequence ID" value="EEA84382.1"/>
    <property type="molecule type" value="Genomic_DNA"/>
</dbReference>
<dbReference type="InterPro" id="IPR004095">
    <property type="entry name" value="TGS"/>
</dbReference>
<evidence type="ECO:0000256" key="3">
    <source>
        <dbReference type="ARBA" id="ARBA00048244"/>
    </source>
</evidence>
<comment type="catalytic activity">
    <reaction evidence="3">
        <text>GTP + ATP = guanosine 3'-diphosphate 5'-triphosphate + AMP</text>
        <dbReference type="Rhea" id="RHEA:22088"/>
        <dbReference type="ChEBI" id="CHEBI:30616"/>
        <dbReference type="ChEBI" id="CHEBI:37565"/>
        <dbReference type="ChEBI" id="CHEBI:142410"/>
        <dbReference type="ChEBI" id="CHEBI:456215"/>
        <dbReference type="EC" id="2.7.6.5"/>
    </reaction>
</comment>
<dbReference type="Pfam" id="PF13291">
    <property type="entry name" value="ACT_4"/>
    <property type="match status" value="1"/>
</dbReference>
<dbReference type="eggNOG" id="COG0317">
    <property type="taxonomic scope" value="Bacteria"/>
</dbReference>
<dbReference type="GO" id="GO:0015970">
    <property type="term" value="P:guanosine tetraphosphate biosynthetic process"/>
    <property type="evidence" value="ECO:0007669"/>
    <property type="project" value="UniProtKB-UniPathway"/>
</dbReference>
<dbReference type="InterPro" id="IPR012676">
    <property type="entry name" value="TGS-like"/>
</dbReference>
<evidence type="ECO:0000313" key="9">
    <source>
        <dbReference type="Proteomes" id="UP000003178"/>
    </source>
</evidence>
<proteinExistence type="inferred from homology"/>
<dbReference type="STRING" id="500633.CLOHIR_02005"/>
<dbReference type="PANTHER" id="PTHR21262:SF31">
    <property type="entry name" value="GTP PYROPHOSPHOKINASE"/>
    <property type="match status" value="1"/>
</dbReference>
<dbReference type="InterPro" id="IPR043519">
    <property type="entry name" value="NT_sf"/>
</dbReference>
<keyword evidence="9" id="KW-1185">Reference proteome</keyword>
<dbReference type="SUPFAM" id="SSF81301">
    <property type="entry name" value="Nucleotidyltransferase"/>
    <property type="match status" value="1"/>
</dbReference>
<dbReference type="Gene3D" id="3.10.20.30">
    <property type="match status" value="1"/>
</dbReference>
<dbReference type="GO" id="GO:0005886">
    <property type="term" value="C:plasma membrane"/>
    <property type="evidence" value="ECO:0007669"/>
    <property type="project" value="TreeGrafter"/>
</dbReference>
<dbReference type="InterPro" id="IPR007685">
    <property type="entry name" value="RelA_SpoT"/>
</dbReference>
<dbReference type="Pfam" id="PF02824">
    <property type="entry name" value="TGS"/>
    <property type="match status" value="1"/>
</dbReference>
<dbReference type="InterPro" id="IPR006674">
    <property type="entry name" value="HD_domain"/>
</dbReference>
<feature type="domain" description="TGS" evidence="7">
    <location>
        <begin position="419"/>
        <end position="480"/>
    </location>
</feature>
<dbReference type="SUPFAM" id="SSF109604">
    <property type="entry name" value="HD-domain/PDEase-like"/>
    <property type="match status" value="1"/>
</dbReference>
<evidence type="ECO:0000256" key="1">
    <source>
        <dbReference type="ARBA" id="ARBA00004976"/>
    </source>
</evidence>
<dbReference type="InterPro" id="IPR003607">
    <property type="entry name" value="HD/PDEase_dom"/>
</dbReference>
<dbReference type="NCBIfam" id="TIGR00691">
    <property type="entry name" value="spoT_relA"/>
    <property type="match status" value="1"/>
</dbReference>
<dbReference type="SUPFAM" id="SSF81271">
    <property type="entry name" value="TGS-like"/>
    <property type="match status" value="1"/>
</dbReference>
<protein>
    <recommendedName>
        <fullName evidence="2">GTP diphosphokinase</fullName>
        <ecNumber evidence="2">2.7.6.5</ecNumber>
    </recommendedName>
</protein>
<dbReference type="PROSITE" id="PS51880">
    <property type="entry name" value="TGS"/>
    <property type="match status" value="1"/>
</dbReference>
<reference evidence="8 9" key="2">
    <citation type="submission" date="2008-10" db="EMBL/GenBank/DDBJ databases">
        <title>Draft genome sequence of Clostridium hiranonis (DSM 13275).</title>
        <authorList>
            <person name="Sudarsanam P."/>
            <person name="Ley R."/>
            <person name="Guruge J."/>
            <person name="Turnbaugh P.J."/>
            <person name="Mahowald M."/>
            <person name="Liep D."/>
            <person name="Gordon J."/>
        </authorList>
    </citation>
    <scope>NUCLEOTIDE SEQUENCE [LARGE SCALE GENOMIC DNA]</scope>
    <source>
        <strain evidence="8 9">DSM 13275</strain>
    </source>
</reference>
<dbReference type="CDD" id="cd01668">
    <property type="entry name" value="TGS_RSH"/>
    <property type="match status" value="1"/>
</dbReference>
<dbReference type="SUPFAM" id="SSF55021">
    <property type="entry name" value="ACT-like"/>
    <property type="match status" value="1"/>
</dbReference>